<feature type="compositionally biased region" description="Basic and acidic residues" evidence="1">
    <location>
        <begin position="157"/>
        <end position="182"/>
    </location>
</feature>
<evidence type="ECO:0000256" key="1">
    <source>
        <dbReference type="SAM" id="MobiDB-lite"/>
    </source>
</evidence>
<comment type="caution">
    <text evidence="2">The sequence shown here is derived from an EMBL/GenBank/DDBJ whole genome shotgun (WGS) entry which is preliminary data.</text>
</comment>
<dbReference type="EMBL" id="JAYKXP010000015">
    <property type="protein sequence ID" value="KAK7049970.1"/>
    <property type="molecule type" value="Genomic_DNA"/>
</dbReference>
<proteinExistence type="predicted"/>
<evidence type="ECO:0000313" key="3">
    <source>
        <dbReference type="Proteomes" id="UP001383192"/>
    </source>
</evidence>
<accession>A0AAW0DE40</accession>
<feature type="compositionally biased region" description="Polar residues" evidence="1">
    <location>
        <begin position="69"/>
        <end position="89"/>
    </location>
</feature>
<organism evidence="2 3">
    <name type="scientific">Paramarasmius palmivorus</name>
    <dbReference type="NCBI Taxonomy" id="297713"/>
    <lineage>
        <taxon>Eukaryota</taxon>
        <taxon>Fungi</taxon>
        <taxon>Dikarya</taxon>
        <taxon>Basidiomycota</taxon>
        <taxon>Agaricomycotina</taxon>
        <taxon>Agaricomycetes</taxon>
        <taxon>Agaricomycetidae</taxon>
        <taxon>Agaricales</taxon>
        <taxon>Marasmiineae</taxon>
        <taxon>Marasmiaceae</taxon>
        <taxon>Paramarasmius</taxon>
    </lineage>
</organism>
<feature type="region of interest" description="Disordered" evidence="1">
    <location>
        <begin position="42"/>
        <end position="91"/>
    </location>
</feature>
<gene>
    <name evidence="2" type="ORF">VNI00_005401</name>
</gene>
<evidence type="ECO:0000313" key="2">
    <source>
        <dbReference type="EMBL" id="KAK7049970.1"/>
    </source>
</evidence>
<sequence length="199" mass="21565">MAADKPKPNKLRAKFNKSIGQRLANDLAYVAFRGISTPSREWLGVEGKTTSSSSVSVPKKVLDGDKAKNSSSGKSNPPLSTPLAHQSHSLARVELRRTQALKSRPLLEVSPKPLQEKFLSKGRNANVPLVSLRLNGPRNSGGHRIALGKVSGAKHSTAKDDGERDAVEEDHGQPPSSKDRIQELQAEQARVNAQNEEIQ</sequence>
<dbReference type="AlphaFoldDB" id="A0AAW0DE40"/>
<protein>
    <submittedName>
        <fullName evidence="2">Uncharacterized protein</fullName>
    </submittedName>
</protein>
<feature type="region of interest" description="Disordered" evidence="1">
    <location>
        <begin position="131"/>
        <end position="199"/>
    </location>
</feature>
<dbReference type="Proteomes" id="UP001383192">
    <property type="component" value="Unassembled WGS sequence"/>
</dbReference>
<reference evidence="2 3" key="1">
    <citation type="submission" date="2024-01" db="EMBL/GenBank/DDBJ databases">
        <title>A draft genome for a cacao thread blight-causing isolate of Paramarasmius palmivorus.</title>
        <authorList>
            <person name="Baruah I.K."/>
            <person name="Bukari Y."/>
            <person name="Amoako-Attah I."/>
            <person name="Meinhardt L.W."/>
            <person name="Bailey B.A."/>
            <person name="Cohen S.P."/>
        </authorList>
    </citation>
    <scope>NUCLEOTIDE SEQUENCE [LARGE SCALE GENOMIC DNA]</scope>
    <source>
        <strain evidence="2 3">GH-12</strain>
    </source>
</reference>
<keyword evidence="3" id="KW-1185">Reference proteome</keyword>
<name>A0AAW0DE40_9AGAR</name>